<dbReference type="AlphaFoldDB" id="A0A7J8BUR8"/>
<name>A0A7J8BUR8_ROUAE</name>
<evidence type="ECO:0000313" key="2">
    <source>
        <dbReference type="EMBL" id="KAF6402226.1"/>
    </source>
</evidence>
<evidence type="ECO:0000313" key="3">
    <source>
        <dbReference type="Proteomes" id="UP000593571"/>
    </source>
</evidence>
<dbReference type="Proteomes" id="UP000593571">
    <property type="component" value="Unassembled WGS sequence"/>
</dbReference>
<comment type="caution">
    <text evidence="2">The sequence shown here is derived from an EMBL/GenBank/DDBJ whole genome shotgun (WGS) entry which is preliminary data.</text>
</comment>
<sequence>MAPDLLSFHSCRSPDQRFLSAQDPAPHAGDQAVKAESLAEAKAPASGEGEATDKHGGCAEAGGPGPGASTQEARTAGRGPSRLPGVLRGAARIGTPRPAGAPTPQAFAGTRTASTLVGPSLRGTVGFRLV</sequence>
<dbReference type="EMBL" id="JACASE010000016">
    <property type="protein sequence ID" value="KAF6402226.1"/>
    <property type="molecule type" value="Genomic_DNA"/>
</dbReference>
<gene>
    <name evidence="2" type="ORF">HJG63_016247</name>
</gene>
<reference evidence="2 3" key="1">
    <citation type="journal article" date="2020" name="Nature">
        <title>Six reference-quality genomes reveal evolution of bat adaptations.</title>
        <authorList>
            <person name="Jebb D."/>
            <person name="Huang Z."/>
            <person name="Pippel M."/>
            <person name="Hughes G.M."/>
            <person name="Lavrichenko K."/>
            <person name="Devanna P."/>
            <person name="Winkler S."/>
            <person name="Jermiin L.S."/>
            <person name="Skirmuntt E.C."/>
            <person name="Katzourakis A."/>
            <person name="Burkitt-Gray L."/>
            <person name="Ray D.A."/>
            <person name="Sullivan K.A.M."/>
            <person name="Roscito J.G."/>
            <person name="Kirilenko B.M."/>
            <person name="Davalos L.M."/>
            <person name="Corthals A.P."/>
            <person name="Power M.L."/>
            <person name="Jones G."/>
            <person name="Ransome R.D."/>
            <person name="Dechmann D.K.N."/>
            <person name="Locatelli A.G."/>
            <person name="Puechmaille S.J."/>
            <person name="Fedrigo O."/>
            <person name="Jarvis E.D."/>
            <person name="Hiller M."/>
            <person name="Vernes S.C."/>
            <person name="Myers E.W."/>
            <person name="Teeling E.C."/>
        </authorList>
    </citation>
    <scope>NUCLEOTIDE SEQUENCE [LARGE SCALE GENOMIC DNA]</scope>
    <source>
        <strain evidence="2">MRouAeg1</strain>
        <tissue evidence="2">Muscle</tissue>
    </source>
</reference>
<evidence type="ECO:0000256" key="1">
    <source>
        <dbReference type="SAM" id="MobiDB-lite"/>
    </source>
</evidence>
<feature type="region of interest" description="Disordered" evidence="1">
    <location>
        <begin position="16"/>
        <end position="112"/>
    </location>
</feature>
<accession>A0A7J8BUR8</accession>
<keyword evidence="3" id="KW-1185">Reference proteome</keyword>
<proteinExistence type="predicted"/>
<protein>
    <submittedName>
        <fullName evidence="2">R3H domain and coiled-coil containing 1</fullName>
    </submittedName>
</protein>
<organism evidence="2 3">
    <name type="scientific">Rousettus aegyptiacus</name>
    <name type="common">Egyptian fruit bat</name>
    <name type="synonym">Pteropus aegyptiacus</name>
    <dbReference type="NCBI Taxonomy" id="9407"/>
    <lineage>
        <taxon>Eukaryota</taxon>
        <taxon>Metazoa</taxon>
        <taxon>Chordata</taxon>
        <taxon>Craniata</taxon>
        <taxon>Vertebrata</taxon>
        <taxon>Euteleostomi</taxon>
        <taxon>Mammalia</taxon>
        <taxon>Eutheria</taxon>
        <taxon>Laurasiatheria</taxon>
        <taxon>Chiroptera</taxon>
        <taxon>Yinpterochiroptera</taxon>
        <taxon>Pteropodoidea</taxon>
        <taxon>Pteropodidae</taxon>
        <taxon>Rousettinae</taxon>
        <taxon>Rousettus</taxon>
    </lineage>
</organism>